<dbReference type="Proteomes" id="UP001454036">
    <property type="component" value="Unassembled WGS sequence"/>
</dbReference>
<accession>A0AAV3PCU4</accession>
<keyword evidence="2" id="KW-1185">Reference proteome</keyword>
<evidence type="ECO:0000313" key="2">
    <source>
        <dbReference type="Proteomes" id="UP001454036"/>
    </source>
</evidence>
<reference evidence="1 2" key="1">
    <citation type="submission" date="2024-01" db="EMBL/GenBank/DDBJ databases">
        <title>The complete chloroplast genome sequence of Lithospermum erythrorhizon: insights into the phylogenetic relationship among Boraginaceae species and the maternal lineages of purple gromwells.</title>
        <authorList>
            <person name="Okada T."/>
            <person name="Watanabe K."/>
        </authorList>
    </citation>
    <scope>NUCLEOTIDE SEQUENCE [LARGE SCALE GENOMIC DNA]</scope>
</reference>
<dbReference type="EMBL" id="BAABME010017209">
    <property type="protein sequence ID" value="GAA0149220.1"/>
    <property type="molecule type" value="Genomic_DNA"/>
</dbReference>
<proteinExistence type="predicted"/>
<evidence type="ECO:0000313" key="1">
    <source>
        <dbReference type="EMBL" id="GAA0149220.1"/>
    </source>
</evidence>
<name>A0AAV3PCU4_LITER</name>
<gene>
    <name evidence="1" type="ORF">LIER_36887</name>
</gene>
<protein>
    <submittedName>
        <fullName evidence="1">Uncharacterized protein</fullName>
    </submittedName>
</protein>
<sequence length="111" mass="12808">MRPANSYKDVKKLTGCLSALNRFISKSGERNFPFFKNLRRMSKERSIIQTCPTYYSKLPEGVYIEVSDQPVYREGVIKSVADPTYTDWRTPITEYLSNGKLPSDNFEAKKV</sequence>
<comment type="caution">
    <text evidence="1">The sequence shown here is derived from an EMBL/GenBank/DDBJ whole genome shotgun (WGS) entry which is preliminary data.</text>
</comment>
<organism evidence="1 2">
    <name type="scientific">Lithospermum erythrorhizon</name>
    <name type="common">Purple gromwell</name>
    <name type="synonym">Lithospermum officinale var. erythrorhizon</name>
    <dbReference type="NCBI Taxonomy" id="34254"/>
    <lineage>
        <taxon>Eukaryota</taxon>
        <taxon>Viridiplantae</taxon>
        <taxon>Streptophyta</taxon>
        <taxon>Embryophyta</taxon>
        <taxon>Tracheophyta</taxon>
        <taxon>Spermatophyta</taxon>
        <taxon>Magnoliopsida</taxon>
        <taxon>eudicotyledons</taxon>
        <taxon>Gunneridae</taxon>
        <taxon>Pentapetalae</taxon>
        <taxon>asterids</taxon>
        <taxon>lamiids</taxon>
        <taxon>Boraginales</taxon>
        <taxon>Boraginaceae</taxon>
        <taxon>Boraginoideae</taxon>
        <taxon>Lithospermeae</taxon>
        <taxon>Lithospermum</taxon>
    </lineage>
</organism>
<dbReference type="AlphaFoldDB" id="A0AAV3PCU4"/>